<protein>
    <recommendedName>
        <fullName evidence="2">F-box domain-containing protein</fullName>
    </recommendedName>
</protein>
<name>A0A813S8V3_9BILA</name>
<dbReference type="InterPro" id="IPR001810">
    <property type="entry name" value="F-box_dom"/>
</dbReference>
<reference evidence="3" key="1">
    <citation type="submission" date="2021-02" db="EMBL/GenBank/DDBJ databases">
        <authorList>
            <person name="Nowell W R."/>
        </authorList>
    </citation>
    <scope>NUCLEOTIDE SEQUENCE</scope>
</reference>
<dbReference type="SUPFAM" id="SSF52047">
    <property type="entry name" value="RNI-like"/>
    <property type="match status" value="1"/>
</dbReference>
<dbReference type="PANTHER" id="PTHR24111:SF0">
    <property type="entry name" value="LEUCINE-RICH REPEAT-CONTAINING PROTEIN"/>
    <property type="match status" value="1"/>
</dbReference>
<dbReference type="OrthoDB" id="8436363at2759"/>
<comment type="caution">
    <text evidence="3">The sequence shown here is derived from an EMBL/GenBank/DDBJ whole genome shotgun (WGS) entry which is preliminary data.</text>
</comment>
<dbReference type="InterPro" id="IPR032675">
    <property type="entry name" value="LRR_dom_sf"/>
</dbReference>
<evidence type="ECO:0000259" key="2">
    <source>
        <dbReference type="PROSITE" id="PS50181"/>
    </source>
</evidence>
<dbReference type="EMBL" id="CAJNON010000019">
    <property type="protein sequence ID" value="CAF0792850.1"/>
    <property type="molecule type" value="Genomic_DNA"/>
</dbReference>
<accession>A0A813S8V3</accession>
<dbReference type="Proteomes" id="UP000663891">
    <property type="component" value="Unassembled WGS sequence"/>
</dbReference>
<evidence type="ECO:0000313" key="3">
    <source>
        <dbReference type="EMBL" id="CAF0792850.1"/>
    </source>
</evidence>
<dbReference type="InterPro" id="IPR052201">
    <property type="entry name" value="LRR-containing_regulator"/>
</dbReference>
<dbReference type="InterPro" id="IPR036322">
    <property type="entry name" value="WD40_repeat_dom_sf"/>
</dbReference>
<evidence type="ECO:0000256" key="1">
    <source>
        <dbReference type="ARBA" id="ARBA00022737"/>
    </source>
</evidence>
<sequence length="243" mass="27189">MIWSLHMLPTEIVHCIIDKLCEEDIVLSLYNVCKRFNIIIDVYPRYQTITSLSISNNQIGSEGAQHLAKILEKNTTLISIYISNEKIGAEGTIYLAKALEKNTTLTTLFIEEDNVGTQGAYHLAQALRKNTTLTHLSLEENKIATTVTLVDIISGTDVFTNTCLSNEQMFKSLFYSSQMLIVGLTNGSCDLWNLKTGEKVHTLNICDKISITTITHNHGMFFFGTDDGSVHSYVFVSRLQLSI</sequence>
<dbReference type="PROSITE" id="PS50181">
    <property type="entry name" value="FBOX"/>
    <property type="match status" value="1"/>
</dbReference>
<dbReference type="Pfam" id="PF13516">
    <property type="entry name" value="LRR_6"/>
    <property type="match status" value="2"/>
</dbReference>
<dbReference type="SUPFAM" id="SSF50978">
    <property type="entry name" value="WD40 repeat-like"/>
    <property type="match status" value="1"/>
</dbReference>
<dbReference type="Gene3D" id="2.130.10.10">
    <property type="entry name" value="YVTN repeat-like/Quinoprotein amine dehydrogenase"/>
    <property type="match status" value="1"/>
</dbReference>
<proteinExistence type="predicted"/>
<gene>
    <name evidence="3" type="ORF">VCS650_LOCUS3589</name>
</gene>
<dbReference type="PANTHER" id="PTHR24111">
    <property type="entry name" value="LEUCINE-RICH REPEAT-CONTAINING PROTEIN 34"/>
    <property type="match status" value="1"/>
</dbReference>
<evidence type="ECO:0000313" key="4">
    <source>
        <dbReference type="Proteomes" id="UP000663891"/>
    </source>
</evidence>
<feature type="domain" description="F-box" evidence="2">
    <location>
        <begin position="2"/>
        <end position="49"/>
    </location>
</feature>
<keyword evidence="1" id="KW-0677">Repeat</keyword>
<dbReference type="InterPro" id="IPR001611">
    <property type="entry name" value="Leu-rich_rpt"/>
</dbReference>
<dbReference type="SMART" id="SM00368">
    <property type="entry name" value="LRR_RI"/>
    <property type="match status" value="3"/>
</dbReference>
<dbReference type="Gene3D" id="3.80.10.10">
    <property type="entry name" value="Ribonuclease Inhibitor"/>
    <property type="match status" value="1"/>
</dbReference>
<organism evidence="3 4">
    <name type="scientific">Adineta steineri</name>
    <dbReference type="NCBI Taxonomy" id="433720"/>
    <lineage>
        <taxon>Eukaryota</taxon>
        <taxon>Metazoa</taxon>
        <taxon>Spiralia</taxon>
        <taxon>Gnathifera</taxon>
        <taxon>Rotifera</taxon>
        <taxon>Eurotatoria</taxon>
        <taxon>Bdelloidea</taxon>
        <taxon>Adinetida</taxon>
        <taxon>Adinetidae</taxon>
        <taxon>Adineta</taxon>
    </lineage>
</organism>
<dbReference type="InterPro" id="IPR015943">
    <property type="entry name" value="WD40/YVTN_repeat-like_dom_sf"/>
</dbReference>
<dbReference type="AlphaFoldDB" id="A0A813S8V3"/>